<evidence type="ECO:0000256" key="4">
    <source>
        <dbReference type="ARBA" id="ARBA00022505"/>
    </source>
</evidence>
<evidence type="ECO:0000256" key="3">
    <source>
        <dbReference type="ARBA" id="ARBA00010763"/>
    </source>
</evidence>
<reference evidence="10" key="1">
    <citation type="journal article" date="2019" name="Int. J. Syst. Evol. Microbiol.">
        <title>The Global Catalogue of Microorganisms (GCM) 10K type strain sequencing project: providing services to taxonomists for standard genome sequencing and annotation.</title>
        <authorList>
            <consortium name="The Broad Institute Genomics Platform"/>
            <consortium name="The Broad Institute Genome Sequencing Center for Infectious Disease"/>
            <person name="Wu L."/>
            <person name="Ma J."/>
        </authorList>
    </citation>
    <scope>NUCLEOTIDE SEQUENCE [LARGE SCALE GENOMIC DNA]</scope>
    <source>
        <strain evidence="10">JCM 17130</strain>
    </source>
</reference>
<dbReference type="InterPro" id="IPR005111">
    <property type="entry name" value="MoeA_C_domain_IV"/>
</dbReference>
<comment type="similarity">
    <text evidence="3 7">Belongs to the MoeA family.</text>
</comment>
<dbReference type="PANTHER" id="PTHR10192">
    <property type="entry name" value="MOLYBDOPTERIN BIOSYNTHESIS PROTEIN"/>
    <property type="match status" value="1"/>
</dbReference>
<dbReference type="Pfam" id="PF03454">
    <property type="entry name" value="MoeA_C"/>
    <property type="match status" value="1"/>
</dbReference>
<dbReference type="SUPFAM" id="SSF63867">
    <property type="entry name" value="MoeA C-terminal domain-like"/>
    <property type="match status" value="1"/>
</dbReference>
<proteinExistence type="inferred from homology"/>
<feature type="domain" description="MoaB/Mog" evidence="8">
    <location>
        <begin position="188"/>
        <end position="330"/>
    </location>
</feature>
<dbReference type="EC" id="2.10.1.1" evidence="7"/>
<dbReference type="InterPro" id="IPR036425">
    <property type="entry name" value="MoaB/Mog-like_dom_sf"/>
</dbReference>
<sequence>MITVEEHRAAVLAGVEPLPVRHLPLTDALGCLLTEDVTAALHVPPFDNSAMDGYAVRADDVATADEDAAVDLRVVGDIPAGAAELPDVLPGTAARIMTGAPMPPGADAVVPVERTDQQAGPGEGTELPETVRIFASSPAGRHIRRAGEDVAPGAVVLRAGGLVGPRDLATAAATGHGTLPVRPRPRVGVLTTGDELVPPGAPLGPGQIPESNNVLLLGLVDVLGGRAVPLGFVGDDPAELRGLLEDNLGAVDALITTGGVSAGAYDVVKQVLAPLGDVSFTSVAIQPGKPQGFGVLRRDDGAGVPIFCLPGNPVSVFVSFQVFVEPALRVMAGLADPDVPQSVEPVLIEARAAAGWRCPPGRRQYIPVVFDEDDETTRVRPASPRGSGSHLVASLAAAEGLAVVAAGTEAVAEGDAVPVMMVP</sequence>
<dbReference type="NCBIfam" id="TIGR00177">
    <property type="entry name" value="molyb_syn"/>
    <property type="match status" value="1"/>
</dbReference>
<dbReference type="Proteomes" id="UP001597277">
    <property type="component" value="Unassembled WGS sequence"/>
</dbReference>
<dbReference type="SMART" id="SM00852">
    <property type="entry name" value="MoCF_biosynth"/>
    <property type="match status" value="1"/>
</dbReference>
<comment type="caution">
    <text evidence="9">The sequence shown here is derived from an EMBL/GenBank/DDBJ whole genome shotgun (WGS) entry which is preliminary data.</text>
</comment>
<accession>A0ABW4LBY8</accession>
<evidence type="ECO:0000256" key="2">
    <source>
        <dbReference type="ARBA" id="ARBA00005046"/>
    </source>
</evidence>
<protein>
    <recommendedName>
        <fullName evidence="7">Molybdopterin molybdenumtransferase</fullName>
        <ecNumber evidence="7">2.10.1.1</ecNumber>
    </recommendedName>
</protein>
<dbReference type="InterPro" id="IPR038987">
    <property type="entry name" value="MoeA-like"/>
</dbReference>
<keyword evidence="10" id="KW-1185">Reference proteome</keyword>
<dbReference type="SUPFAM" id="SSF53218">
    <property type="entry name" value="Molybdenum cofactor biosynthesis proteins"/>
    <property type="match status" value="1"/>
</dbReference>
<evidence type="ECO:0000313" key="10">
    <source>
        <dbReference type="Proteomes" id="UP001597277"/>
    </source>
</evidence>
<comment type="cofactor">
    <cofactor evidence="7">
        <name>Mg(2+)</name>
        <dbReference type="ChEBI" id="CHEBI:18420"/>
    </cofactor>
</comment>
<comment type="function">
    <text evidence="1 7">Catalyzes the insertion of molybdate into adenylated molybdopterin with the concomitant release of AMP.</text>
</comment>
<dbReference type="NCBIfam" id="NF045515">
    <property type="entry name" value="Glp_gephyrin"/>
    <property type="match status" value="1"/>
</dbReference>
<keyword evidence="4 7" id="KW-0500">Molybdenum</keyword>
<dbReference type="Gene3D" id="3.90.105.10">
    <property type="entry name" value="Molybdopterin biosynthesis moea protein, domain 2"/>
    <property type="match status" value="1"/>
</dbReference>
<evidence type="ECO:0000313" key="9">
    <source>
        <dbReference type="EMBL" id="MFD1719699.1"/>
    </source>
</evidence>
<evidence type="ECO:0000256" key="5">
    <source>
        <dbReference type="ARBA" id="ARBA00023150"/>
    </source>
</evidence>
<evidence type="ECO:0000256" key="7">
    <source>
        <dbReference type="RuleBase" id="RU365090"/>
    </source>
</evidence>
<dbReference type="Pfam" id="PF00994">
    <property type="entry name" value="MoCF_biosynth"/>
    <property type="match status" value="1"/>
</dbReference>
<name>A0ABW4LBY8_9MICO</name>
<keyword evidence="7" id="KW-0808">Transferase</keyword>
<dbReference type="Gene3D" id="3.40.980.10">
    <property type="entry name" value="MoaB/Mog-like domain"/>
    <property type="match status" value="1"/>
</dbReference>
<dbReference type="RefSeq" id="WP_388010515.1">
    <property type="nucleotide sequence ID" value="NZ_JBHUEE010000012.1"/>
</dbReference>
<organism evidence="9 10">
    <name type="scientific">Georgenia deserti</name>
    <dbReference type="NCBI Taxonomy" id="2093781"/>
    <lineage>
        <taxon>Bacteria</taxon>
        <taxon>Bacillati</taxon>
        <taxon>Actinomycetota</taxon>
        <taxon>Actinomycetes</taxon>
        <taxon>Micrococcales</taxon>
        <taxon>Bogoriellaceae</taxon>
        <taxon>Georgenia</taxon>
    </lineage>
</organism>
<evidence type="ECO:0000259" key="8">
    <source>
        <dbReference type="SMART" id="SM00852"/>
    </source>
</evidence>
<gene>
    <name evidence="9" type="primary">glp</name>
    <name evidence="9" type="ORF">ACFSE6_17775</name>
</gene>
<keyword evidence="7" id="KW-0479">Metal-binding</keyword>
<comment type="pathway">
    <text evidence="2 7">Cofactor biosynthesis; molybdopterin biosynthesis.</text>
</comment>
<dbReference type="SUPFAM" id="SSF63882">
    <property type="entry name" value="MoeA N-terminal region -like"/>
    <property type="match status" value="1"/>
</dbReference>
<dbReference type="Pfam" id="PF03453">
    <property type="entry name" value="MoeA_N"/>
    <property type="match status" value="1"/>
</dbReference>
<comment type="catalytic activity">
    <reaction evidence="6">
        <text>adenylyl-molybdopterin + molybdate = Mo-molybdopterin + AMP + H(+)</text>
        <dbReference type="Rhea" id="RHEA:35047"/>
        <dbReference type="ChEBI" id="CHEBI:15378"/>
        <dbReference type="ChEBI" id="CHEBI:36264"/>
        <dbReference type="ChEBI" id="CHEBI:62727"/>
        <dbReference type="ChEBI" id="CHEBI:71302"/>
        <dbReference type="ChEBI" id="CHEBI:456215"/>
        <dbReference type="EC" id="2.10.1.1"/>
    </reaction>
</comment>
<keyword evidence="5 7" id="KW-0501">Molybdenum cofactor biosynthesis</keyword>
<evidence type="ECO:0000256" key="6">
    <source>
        <dbReference type="ARBA" id="ARBA00047317"/>
    </source>
</evidence>
<dbReference type="InterPro" id="IPR036135">
    <property type="entry name" value="MoeA_linker/N_sf"/>
</dbReference>
<dbReference type="EMBL" id="JBHUEE010000012">
    <property type="protein sequence ID" value="MFD1719699.1"/>
    <property type="molecule type" value="Genomic_DNA"/>
</dbReference>
<dbReference type="Gene3D" id="2.170.190.11">
    <property type="entry name" value="Molybdopterin biosynthesis moea protein, domain 3"/>
    <property type="match status" value="1"/>
</dbReference>
<dbReference type="Gene3D" id="2.40.340.10">
    <property type="entry name" value="MoeA, C-terminal, domain IV"/>
    <property type="match status" value="1"/>
</dbReference>
<dbReference type="InterPro" id="IPR005110">
    <property type="entry name" value="MoeA_linker/N"/>
</dbReference>
<dbReference type="InterPro" id="IPR036688">
    <property type="entry name" value="MoeA_C_domain_IV_sf"/>
</dbReference>
<dbReference type="InterPro" id="IPR001453">
    <property type="entry name" value="MoaB/Mog_dom"/>
</dbReference>
<evidence type="ECO:0000256" key="1">
    <source>
        <dbReference type="ARBA" id="ARBA00002901"/>
    </source>
</evidence>
<keyword evidence="7" id="KW-0460">Magnesium</keyword>
<dbReference type="PANTHER" id="PTHR10192:SF5">
    <property type="entry name" value="GEPHYRIN"/>
    <property type="match status" value="1"/>
</dbReference>
<dbReference type="CDD" id="cd00887">
    <property type="entry name" value="MoeA"/>
    <property type="match status" value="1"/>
</dbReference>